<dbReference type="GeneID" id="54564157"/>
<dbReference type="SMART" id="SM00829">
    <property type="entry name" value="PKS_ER"/>
    <property type="match status" value="1"/>
</dbReference>
<name>A0A6A6BUY8_ZASCE</name>
<proteinExistence type="inferred from homology"/>
<protein>
    <recommendedName>
        <fullName evidence="4">Enoyl reductase (ER) domain-containing protein</fullName>
    </recommendedName>
</protein>
<comment type="subunit">
    <text evidence="2">Monomer.</text>
</comment>
<evidence type="ECO:0000256" key="2">
    <source>
        <dbReference type="ARBA" id="ARBA00011245"/>
    </source>
</evidence>
<evidence type="ECO:0000313" key="5">
    <source>
        <dbReference type="EMBL" id="KAF2158505.1"/>
    </source>
</evidence>
<dbReference type="Gene3D" id="3.90.180.10">
    <property type="entry name" value="Medium-chain alcohol dehydrogenases, catalytic domain"/>
    <property type="match status" value="1"/>
</dbReference>
<dbReference type="PANTHER" id="PTHR45348:SF2">
    <property type="entry name" value="ZINC-TYPE ALCOHOL DEHYDROGENASE-LIKE PROTEIN C2E1P3.01"/>
    <property type="match status" value="1"/>
</dbReference>
<evidence type="ECO:0000259" key="4">
    <source>
        <dbReference type="SMART" id="SM00829"/>
    </source>
</evidence>
<accession>A0A6A6BUY8</accession>
<gene>
    <name evidence="5" type="ORF">M409DRAFT_38206</name>
</gene>
<dbReference type="Gene3D" id="3.40.50.720">
    <property type="entry name" value="NAD(P)-binding Rossmann-like Domain"/>
    <property type="match status" value="1"/>
</dbReference>
<dbReference type="InterPro" id="IPR020843">
    <property type="entry name" value="ER"/>
</dbReference>
<evidence type="ECO:0000256" key="3">
    <source>
        <dbReference type="ARBA" id="ARBA00023002"/>
    </source>
</evidence>
<dbReference type="InterPro" id="IPR013154">
    <property type="entry name" value="ADH-like_N"/>
</dbReference>
<evidence type="ECO:0000313" key="6">
    <source>
        <dbReference type="Proteomes" id="UP000799537"/>
    </source>
</evidence>
<evidence type="ECO:0000256" key="1">
    <source>
        <dbReference type="ARBA" id="ARBA00008072"/>
    </source>
</evidence>
<reference evidence="5" key="1">
    <citation type="journal article" date="2020" name="Stud. Mycol.">
        <title>101 Dothideomycetes genomes: a test case for predicting lifestyles and emergence of pathogens.</title>
        <authorList>
            <person name="Haridas S."/>
            <person name="Albert R."/>
            <person name="Binder M."/>
            <person name="Bloem J."/>
            <person name="Labutti K."/>
            <person name="Salamov A."/>
            <person name="Andreopoulos B."/>
            <person name="Baker S."/>
            <person name="Barry K."/>
            <person name="Bills G."/>
            <person name="Bluhm B."/>
            <person name="Cannon C."/>
            <person name="Castanera R."/>
            <person name="Culley D."/>
            <person name="Daum C."/>
            <person name="Ezra D."/>
            <person name="Gonzalez J."/>
            <person name="Henrissat B."/>
            <person name="Kuo A."/>
            <person name="Liang C."/>
            <person name="Lipzen A."/>
            <person name="Lutzoni F."/>
            <person name="Magnuson J."/>
            <person name="Mondo S."/>
            <person name="Nolan M."/>
            <person name="Ohm R."/>
            <person name="Pangilinan J."/>
            <person name="Park H.-J."/>
            <person name="Ramirez L."/>
            <person name="Alfaro M."/>
            <person name="Sun H."/>
            <person name="Tritt A."/>
            <person name="Yoshinaga Y."/>
            <person name="Zwiers L.-H."/>
            <person name="Turgeon B."/>
            <person name="Goodwin S."/>
            <person name="Spatafora J."/>
            <person name="Crous P."/>
            <person name="Grigoriev I."/>
        </authorList>
    </citation>
    <scope>NUCLEOTIDE SEQUENCE</scope>
    <source>
        <strain evidence="5">ATCC 36951</strain>
    </source>
</reference>
<dbReference type="CDD" id="cd08249">
    <property type="entry name" value="enoyl_reductase_like"/>
    <property type="match status" value="1"/>
</dbReference>
<dbReference type="EMBL" id="ML993660">
    <property type="protein sequence ID" value="KAF2158505.1"/>
    <property type="molecule type" value="Genomic_DNA"/>
</dbReference>
<dbReference type="Pfam" id="PF00107">
    <property type="entry name" value="ADH_zinc_N"/>
    <property type="match status" value="1"/>
</dbReference>
<dbReference type="PANTHER" id="PTHR45348">
    <property type="entry name" value="HYPOTHETICAL OXIDOREDUCTASE (EUROFUNG)"/>
    <property type="match status" value="1"/>
</dbReference>
<sequence length="350" mass="36808">MSTPKNKAAWLHKAGQDLQVNTAPLPEAGQGEIIVKNVAISINPLDVYMAGEGHFVQRWPVVLGCDVAGEVYQVGPGVQRFKKGDRVVGHTVLLTHGREQDGAYALYTAVLENKAALIPENVPFKDAVVIPTALESAVCALNIKEATTIMPGVQKGALGLPSASLEAKPRSIGKTLVVYGGNTAIGFMTTQLARAAGVDVIAIGSKESAQLSKQAGASETIDYKDADFTDKVVQAVKAKGNTFVGIFDAPSNEETYANDLKILEKLNGGHLVCSHPPPSEVPGNVTTGMIFAVDPAADPVWKDFVTPALEKGVIQCLPKPNVVGTGLEAISKAHGQYKAGVKAEKLVVEL</sequence>
<dbReference type="AlphaFoldDB" id="A0A6A6BUY8"/>
<dbReference type="InterPro" id="IPR047122">
    <property type="entry name" value="Trans-enoyl_RdTase-like"/>
</dbReference>
<dbReference type="OrthoDB" id="10257049at2759"/>
<dbReference type="InterPro" id="IPR011032">
    <property type="entry name" value="GroES-like_sf"/>
</dbReference>
<dbReference type="Pfam" id="PF08240">
    <property type="entry name" value="ADH_N"/>
    <property type="match status" value="1"/>
</dbReference>
<dbReference type="InterPro" id="IPR013149">
    <property type="entry name" value="ADH-like_C"/>
</dbReference>
<dbReference type="Proteomes" id="UP000799537">
    <property type="component" value="Unassembled WGS sequence"/>
</dbReference>
<dbReference type="RefSeq" id="XP_033659394.1">
    <property type="nucleotide sequence ID" value="XM_033810885.1"/>
</dbReference>
<feature type="domain" description="Enoyl reductase (ER)" evidence="4">
    <location>
        <begin position="15"/>
        <end position="348"/>
    </location>
</feature>
<organism evidence="5 6">
    <name type="scientific">Zasmidium cellare ATCC 36951</name>
    <dbReference type="NCBI Taxonomy" id="1080233"/>
    <lineage>
        <taxon>Eukaryota</taxon>
        <taxon>Fungi</taxon>
        <taxon>Dikarya</taxon>
        <taxon>Ascomycota</taxon>
        <taxon>Pezizomycotina</taxon>
        <taxon>Dothideomycetes</taxon>
        <taxon>Dothideomycetidae</taxon>
        <taxon>Mycosphaerellales</taxon>
        <taxon>Mycosphaerellaceae</taxon>
        <taxon>Zasmidium</taxon>
    </lineage>
</organism>
<dbReference type="InterPro" id="IPR036291">
    <property type="entry name" value="NAD(P)-bd_dom_sf"/>
</dbReference>
<keyword evidence="3" id="KW-0560">Oxidoreductase</keyword>
<dbReference type="SUPFAM" id="SSF50129">
    <property type="entry name" value="GroES-like"/>
    <property type="match status" value="1"/>
</dbReference>
<comment type="similarity">
    <text evidence="1">Belongs to the zinc-containing alcohol dehydrogenase family.</text>
</comment>
<dbReference type="SUPFAM" id="SSF51735">
    <property type="entry name" value="NAD(P)-binding Rossmann-fold domains"/>
    <property type="match status" value="1"/>
</dbReference>
<keyword evidence="6" id="KW-1185">Reference proteome</keyword>
<dbReference type="GO" id="GO:0016651">
    <property type="term" value="F:oxidoreductase activity, acting on NAD(P)H"/>
    <property type="evidence" value="ECO:0007669"/>
    <property type="project" value="InterPro"/>
</dbReference>